<dbReference type="InterPro" id="IPR000792">
    <property type="entry name" value="Tscrpt_reg_LuxR_C"/>
</dbReference>
<evidence type="ECO:0000259" key="1">
    <source>
        <dbReference type="SMART" id="SM00421"/>
    </source>
</evidence>
<evidence type="ECO:0000313" key="3">
    <source>
        <dbReference type="Proteomes" id="UP000624183"/>
    </source>
</evidence>
<dbReference type="EMBL" id="BMUW01000004">
    <property type="protein sequence ID" value="GGZ51950.1"/>
    <property type="molecule type" value="Genomic_DNA"/>
</dbReference>
<dbReference type="Gene3D" id="1.10.10.10">
    <property type="entry name" value="Winged helix-like DNA-binding domain superfamily/Winged helix DNA-binding domain"/>
    <property type="match status" value="1"/>
</dbReference>
<reference evidence="3" key="1">
    <citation type="journal article" date="2019" name="Int. J. Syst. Evol. Microbiol.">
        <title>The Global Catalogue of Microorganisms (GCM) 10K type strain sequencing project: providing services to taxonomists for standard genome sequencing and annotation.</title>
        <authorList>
            <consortium name="The Broad Institute Genomics Platform"/>
            <consortium name="The Broad Institute Genome Sequencing Center for Infectious Disease"/>
            <person name="Wu L."/>
            <person name="Ma J."/>
        </authorList>
    </citation>
    <scope>NUCLEOTIDE SEQUENCE [LARGE SCALE GENOMIC DNA]</scope>
    <source>
        <strain evidence="3">JCM 4602</strain>
    </source>
</reference>
<dbReference type="SMART" id="SM00421">
    <property type="entry name" value="HTH_LUXR"/>
    <property type="match status" value="1"/>
</dbReference>
<dbReference type="Proteomes" id="UP000624183">
    <property type="component" value="Unassembled WGS sequence"/>
</dbReference>
<organism evidence="2 3">
    <name type="scientific">Streptomyces rubiginosohelvolus</name>
    <dbReference type="NCBI Taxonomy" id="67362"/>
    <lineage>
        <taxon>Bacteria</taxon>
        <taxon>Bacillati</taxon>
        <taxon>Actinomycetota</taxon>
        <taxon>Actinomycetes</taxon>
        <taxon>Kitasatosporales</taxon>
        <taxon>Streptomycetaceae</taxon>
        <taxon>Streptomyces</taxon>
    </lineage>
</organism>
<protein>
    <recommendedName>
        <fullName evidence="1">HTH luxR-type domain-containing protein</fullName>
    </recommendedName>
</protein>
<proteinExistence type="predicted"/>
<dbReference type="PANTHER" id="PTHR34293:SF1">
    <property type="entry name" value="HTH-TYPE TRANSCRIPTIONAL REGULATOR TRMBL2"/>
    <property type="match status" value="1"/>
</dbReference>
<sequence length="340" mass="36881">MLKSARTDFRVAPTGGNMTELGQTHPPLLAETAAETYRAVSAGTPPDETGVADLVDLGLVAPDPYAPGRYIAHDPRAVAQNLMTAALADLAATVDRIGQIPTVEALAADYDPHRWYGGPGSEYLGTPGLMNARILPLTDAATTEVYSSQPGEPADRDPEILRAGAERTAAACRRGASVRSLYNARAHEHPQTREHIDGLVQAGVDVRVIGGPFPRLVLLDRQHLFIDNLVVEGAEAHSGWHVSDRAAVAWARMIYELMWDRATPWQALDRATEGAVTTARQRAILHELEAGYSQQQAGPRLGLAERTVTKELAGLRDRLGVRTLYQVMAWWGRSPERGLP</sequence>
<dbReference type="SUPFAM" id="SSF46894">
    <property type="entry name" value="C-terminal effector domain of the bipartite response regulators"/>
    <property type="match status" value="1"/>
</dbReference>
<comment type="caution">
    <text evidence="2">The sequence shown here is derived from an EMBL/GenBank/DDBJ whole genome shotgun (WGS) entry which is preliminary data.</text>
</comment>
<gene>
    <name evidence="2" type="ORF">GCM10010328_28340</name>
</gene>
<feature type="domain" description="HTH luxR-type" evidence="1">
    <location>
        <begin position="274"/>
        <end position="331"/>
    </location>
</feature>
<accession>A0ABQ3BQE1</accession>
<dbReference type="InterPro" id="IPR016032">
    <property type="entry name" value="Sig_transdc_resp-reg_C-effctor"/>
</dbReference>
<evidence type="ECO:0000313" key="2">
    <source>
        <dbReference type="EMBL" id="GGZ51950.1"/>
    </source>
</evidence>
<dbReference type="InterPro" id="IPR036388">
    <property type="entry name" value="WH-like_DNA-bd_sf"/>
</dbReference>
<keyword evidence="3" id="KW-1185">Reference proteome</keyword>
<dbReference type="PANTHER" id="PTHR34293">
    <property type="entry name" value="HTH-TYPE TRANSCRIPTIONAL REGULATOR TRMBL2"/>
    <property type="match status" value="1"/>
</dbReference>
<name>A0ABQ3BQE1_9ACTN</name>
<dbReference type="InterPro" id="IPR051797">
    <property type="entry name" value="TrmB-like"/>
</dbReference>